<dbReference type="PANTHER" id="PTHR37938:SF1">
    <property type="entry name" value="BLL0215 PROTEIN"/>
    <property type="match status" value="1"/>
</dbReference>
<feature type="transmembrane region" description="Helical" evidence="2">
    <location>
        <begin position="66"/>
        <end position="89"/>
    </location>
</feature>
<evidence type="ECO:0000313" key="3">
    <source>
        <dbReference type="EMBL" id="KKS09193.1"/>
    </source>
</evidence>
<keyword evidence="2" id="KW-0812">Transmembrane</keyword>
<keyword evidence="2" id="KW-0472">Membrane</keyword>
<feature type="region of interest" description="Disordered" evidence="1">
    <location>
        <begin position="168"/>
        <end position="191"/>
    </location>
</feature>
<evidence type="ECO:0000313" key="4">
    <source>
        <dbReference type="Proteomes" id="UP000033869"/>
    </source>
</evidence>
<reference evidence="3 4" key="1">
    <citation type="journal article" date="2015" name="Nature">
        <title>rRNA introns, odd ribosomes, and small enigmatic genomes across a large radiation of phyla.</title>
        <authorList>
            <person name="Brown C.T."/>
            <person name="Hug L.A."/>
            <person name="Thomas B.C."/>
            <person name="Sharon I."/>
            <person name="Castelle C.J."/>
            <person name="Singh A."/>
            <person name="Wilkins M.J."/>
            <person name="Williams K.H."/>
            <person name="Banfield J.F."/>
        </authorList>
    </citation>
    <scope>NUCLEOTIDE SEQUENCE [LARGE SCALE GENOMIC DNA]</scope>
</reference>
<dbReference type="EMBL" id="LCBL01000003">
    <property type="protein sequence ID" value="KKS09193.1"/>
    <property type="molecule type" value="Genomic_DNA"/>
</dbReference>
<dbReference type="AlphaFoldDB" id="A0A0G0Z848"/>
<dbReference type="Proteomes" id="UP000033869">
    <property type="component" value="Unassembled WGS sequence"/>
</dbReference>
<name>A0A0G0Z848_UNCC2</name>
<sequence>MIDKTFPDQRENEKIVHIFRKHWFAIWPNIASSAFLLSLATIILSLPLFVSIEGDVKKLLMLLDSILYLAAIITFYIAWVMHYLTVGILTSERILDIDQNSLISRKLAFARLENIEDVQVDVTGIINTIFKIGTVKVMTAGEVPSIEFPFIKEPYQLLDKTRHAQEKSPYIYKRNNDEASAGSVEKPAKPS</sequence>
<proteinExistence type="predicted"/>
<evidence type="ECO:0000256" key="2">
    <source>
        <dbReference type="SAM" id="Phobius"/>
    </source>
</evidence>
<gene>
    <name evidence="3" type="ORF">UU65_C0003G0248</name>
</gene>
<feature type="transmembrane region" description="Helical" evidence="2">
    <location>
        <begin position="24"/>
        <end position="46"/>
    </location>
</feature>
<evidence type="ECO:0000256" key="1">
    <source>
        <dbReference type="SAM" id="MobiDB-lite"/>
    </source>
</evidence>
<evidence type="ECO:0008006" key="5">
    <source>
        <dbReference type="Google" id="ProtNLM"/>
    </source>
</evidence>
<protein>
    <recommendedName>
        <fullName evidence="5">DUF304 domain-containing protein</fullName>
    </recommendedName>
</protein>
<organism evidence="3 4">
    <name type="scientific">candidate division CPR2 bacterium GW2011_GWC1_41_48</name>
    <dbReference type="NCBI Taxonomy" id="1618344"/>
    <lineage>
        <taxon>Bacteria</taxon>
        <taxon>Bacteria division CPR2</taxon>
    </lineage>
</organism>
<keyword evidence="2" id="KW-1133">Transmembrane helix</keyword>
<comment type="caution">
    <text evidence="3">The sequence shown here is derived from an EMBL/GenBank/DDBJ whole genome shotgun (WGS) entry which is preliminary data.</text>
</comment>
<accession>A0A0G0Z848</accession>
<dbReference type="PANTHER" id="PTHR37938">
    <property type="entry name" value="BLL0215 PROTEIN"/>
    <property type="match status" value="1"/>
</dbReference>